<dbReference type="InterPro" id="IPR008271">
    <property type="entry name" value="Ser/Thr_kinase_AS"/>
</dbReference>
<dbReference type="InterPro" id="IPR011009">
    <property type="entry name" value="Kinase-like_dom_sf"/>
</dbReference>
<evidence type="ECO:0000313" key="18">
    <source>
        <dbReference type="Proteomes" id="UP001159364"/>
    </source>
</evidence>
<organism evidence="17 18">
    <name type="scientific">Erythroxylum novogranatense</name>
    <dbReference type="NCBI Taxonomy" id="1862640"/>
    <lineage>
        <taxon>Eukaryota</taxon>
        <taxon>Viridiplantae</taxon>
        <taxon>Streptophyta</taxon>
        <taxon>Embryophyta</taxon>
        <taxon>Tracheophyta</taxon>
        <taxon>Spermatophyta</taxon>
        <taxon>Magnoliopsida</taxon>
        <taxon>eudicotyledons</taxon>
        <taxon>Gunneridae</taxon>
        <taxon>Pentapetalae</taxon>
        <taxon>rosids</taxon>
        <taxon>fabids</taxon>
        <taxon>Malpighiales</taxon>
        <taxon>Erythroxylaceae</taxon>
        <taxon>Erythroxylum</taxon>
    </lineage>
</organism>
<keyword evidence="6 15" id="KW-0732">Signal</keyword>
<comment type="subcellular location">
    <subcellularLocation>
        <location evidence="1">Membrane</location>
        <topology evidence="1">Single-pass type I membrane protein</topology>
    </subcellularLocation>
</comment>
<evidence type="ECO:0000256" key="6">
    <source>
        <dbReference type="ARBA" id="ARBA00022729"/>
    </source>
</evidence>
<protein>
    <recommendedName>
        <fullName evidence="2">non-specific serine/threonine protein kinase</fullName>
        <ecNumber evidence="2">2.7.11.1</ecNumber>
    </recommendedName>
</protein>
<dbReference type="FunFam" id="1.10.510.10:FF:001023">
    <property type="entry name" value="Os07g0541700 protein"/>
    <property type="match status" value="1"/>
</dbReference>
<dbReference type="InterPro" id="IPR045874">
    <property type="entry name" value="LRK10/LRL21-25-like"/>
</dbReference>
<evidence type="ECO:0000256" key="5">
    <source>
        <dbReference type="ARBA" id="ARBA00022692"/>
    </source>
</evidence>
<dbReference type="FunFam" id="3.30.200.20:FF:000178">
    <property type="entry name" value="serine/threonine-protein kinase PBS1-like"/>
    <property type="match status" value="1"/>
</dbReference>
<dbReference type="Gene3D" id="1.10.510.10">
    <property type="entry name" value="Transferase(Phosphotransferase) domain 1"/>
    <property type="match status" value="1"/>
</dbReference>
<keyword evidence="9" id="KW-0067">ATP-binding</keyword>
<gene>
    <name evidence="17" type="ORF">K2173_008632</name>
</gene>
<keyword evidence="10" id="KW-1133">Transmembrane helix</keyword>
<comment type="catalytic activity">
    <reaction evidence="13">
        <text>L-threonyl-[protein] + ATP = O-phospho-L-threonyl-[protein] + ADP + H(+)</text>
        <dbReference type="Rhea" id="RHEA:46608"/>
        <dbReference type="Rhea" id="RHEA-COMP:11060"/>
        <dbReference type="Rhea" id="RHEA-COMP:11605"/>
        <dbReference type="ChEBI" id="CHEBI:15378"/>
        <dbReference type="ChEBI" id="CHEBI:30013"/>
        <dbReference type="ChEBI" id="CHEBI:30616"/>
        <dbReference type="ChEBI" id="CHEBI:61977"/>
        <dbReference type="ChEBI" id="CHEBI:456216"/>
        <dbReference type="EC" id="2.7.11.1"/>
    </reaction>
</comment>
<dbReference type="PROSITE" id="PS50011">
    <property type="entry name" value="PROTEIN_KINASE_DOM"/>
    <property type="match status" value="1"/>
</dbReference>
<keyword evidence="4" id="KW-0808">Transferase</keyword>
<evidence type="ECO:0000256" key="4">
    <source>
        <dbReference type="ARBA" id="ARBA00022679"/>
    </source>
</evidence>
<dbReference type="GO" id="GO:0004674">
    <property type="term" value="F:protein serine/threonine kinase activity"/>
    <property type="evidence" value="ECO:0007669"/>
    <property type="project" value="UniProtKB-KW"/>
</dbReference>
<evidence type="ECO:0000256" key="11">
    <source>
        <dbReference type="ARBA" id="ARBA00023136"/>
    </source>
</evidence>
<dbReference type="Gene3D" id="3.30.200.20">
    <property type="entry name" value="Phosphorylase Kinase, domain 1"/>
    <property type="match status" value="1"/>
</dbReference>
<keyword evidence="8" id="KW-0418">Kinase</keyword>
<dbReference type="EMBL" id="JAIWQS010000010">
    <property type="protein sequence ID" value="KAJ8752897.1"/>
    <property type="molecule type" value="Genomic_DNA"/>
</dbReference>
<feature type="domain" description="Protein kinase" evidence="16">
    <location>
        <begin position="293"/>
        <end position="558"/>
    </location>
</feature>
<keyword evidence="3" id="KW-0723">Serine/threonine-protein kinase</keyword>
<dbReference type="GO" id="GO:0005524">
    <property type="term" value="F:ATP binding"/>
    <property type="evidence" value="ECO:0007669"/>
    <property type="project" value="UniProtKB-KW"/>
</dbReference>
<feature type="signal peptide" evidence="15">
    <location>
        <begin position="1"/>
        <end position="26"/>
    </location>
</feature>
<keyword evidence="7" id="KW-0547">Nucleotide-binding</keyword>
<dbReference type="AlphaFoldDB" id="A0AAV8SKW7"/>
<evidence type="ECO:0000313" key="17">
    <source>
        <dbReference type="EMBL" id="KAJ8752897.1"/>
    </source>
</evidence>
<evidence type="ECO:0000256" key="3">
    <source>
        <dbReference type="ARBA" id="ARBA00022527"/>
    </source>
</evidence>
<evidence type="ECO:0000256" key="13">
    <source>
        <dbReference type="ARBA" id="ARBA00047899"/>
    </source>
</evidence>
<comment type="catalytic activity">
    <reaction evidence="14">
        <text>L-seryl-[protein] + ATP = O-phospho-L-seryl-[protein] + ADP + H(+)</text>
        <dbReference type="Rhea" id="RHEA:17989"/>
        <dbReference type="Rhea" id="RHEA-COMP:9863"/>
        <dbReference type="Rhea" id="RHEA-COMP:11604"/>
        <dbReference type="ChEBI" id="CHEBI:15378"/>
        <dbReference type="ChEBI" id="CHEBI:29999"/>
        <dbReference type="ChEBI" id="CHEBI:30616"/>
        <dbReference type="ChEBI" id="CHEBI:83421"/>
        <dbReference type="ChEBI" id="CHEBI:456216"/>
        <dbReference type="EC" id="2.7.11.1"/>
    </reaction>
</comment>
<dbReference type="Proteomes" id="UP001159364">
    <property type="component" value="Linkage Group LG10"/>
</dbReference>
<dbReference type="PROSITE" id="PS00108">
    <property type="entry name" value="PROTEIN_KINASE_ST"/>
    <property type="match status" value="1"/>
</dbReference>
<name>A0AAV8SKW7_9ROSI</name>
<evidence type="ECO:0000256" key="2">
    <source>
        <dbReference type="ARBA" id="ARBA00012513"/>
    </source>
</evidence>
<comment type="caution">
    <text evidence="17">The sequence shown here is derived from an EMBL/GenBank/DDBJ whole genome shotgun (WGS) entry which is preliminary data.</text>
</comment>
<dbReference type="SMART" id="SM00220">
    <property type="entry name" value="S_TKc"/>
    <property type="match status" value="1"/>
</dbReference>
<sequence length="600" mass="68552">MSRFRLICPGVPTFVFVVLCLRTCISQQNHRCPPSSCGNLHNISYPFRLQSDPSHSGFPFYELSCVKNVTVLYLYNGVYFLQSINYNNFTLRVTDAGVQNNDCSSVPAYSFSGSIFTFRDPYGFQTNSWFESEDPSRVMLFVKCGRMVDSSLYVSTSPCIEYNMFMYSLPFKDNRNVTYMEVHNGLVYGFKIAWYKVVCEPCLGEEYCYLYGSRGGKTCSKGDALQRNLILMLIGIITRVKIVLHSPCVFMFLFYTWRRRHLSMYDTVEAFLQSQNNLMPIRYSYSEIRKMTNGFKDKLEEGGYGLVYKAKLRSGHLAAVKMLGKSNANGQEFINEVATIGRIHHVNVVRPVGYCVEGLKRAVVYDFMPKGSLDKYIFSREGFTPLNWEKLFEISVGIARGIEYLHKGCNMQILHFDIKPHNILLDENFTPKVSDFGLARLYPTNNSFVSFTAIRGTIGYMAPELFYRNIGGVSYKADVYKTNHSSQYFPDWVHREATMGKFEVEDVSECEMKLVKKMVIVALWCIQMNPANRPPMNKVMEMLEADVECLELPPKPVLYPKTIASIDTGDCTDDTSSSSCQIDYSETSSLIANSYQNSYM</sequence>
<keyword evidence="5" id="KW-0812">Transmembrane</keyword>
<evidence type="ECO:0000259" key="16">
    <source>
        <dbReference type="PROSITE" id="PS50011"/>
    </source>
</evidence>
<dbReference type="SUPFAM" id="SSF56112">
    <property type="entry name" value="Protein kinase-like (PK-like)"/>
    <property type="match status" value="1"/>
</dbReference>
<dbReference type="GO" id="GO:0030247">
    <property type="term" value="F:polysaccharide binding"/>
    <property type="evidence" value="ECO:0007669"/>
    <property type="project" value="InterPro"/>
</dbReference>
<accession>A0AAV8SKW7</accession>
<evidence type="ECO:0000256" key="8">
    <source>
        <dbReference type="ARBA" id="ARBA00022777"/>
    </source>
</evidence>
<dbReference type="GO" id="GO:0016020">
    <property type="term" value="C:membrane"/>
    <property type="evidence" value="ECO:0007669"/>
    <property type="project" value="UniProtKB-SubCell"/>
</dbReference>
<reference evidence="17 18" key="1">
    <citation type="submission" date="2021-09" db="EMBL/GenBank/DDBJ databases">
        <title>Genomic insights and catalytic innovation underlie evolution of tropane alkaloids biosynthesis.</title>
        <authorList>
            <person name="Wang Y.-J."/>
            <person name="Tian T."/>
            <person name="Huang J.-P."/>
            <person name="Huang S.-X."/>
        </authorList>
    </citation>
    <scope>NUCLEOTIDE SEQUENCE [LARGE SCALE GENOMIC DNA]</scope>
    <source>
        <strain evidence="17">KIB-2018</strain>
        <tissue evidence="17">Leaf</tissue>
    </source>
</reference>
<evidence type="ECO:0000256" key="1">
    <source>
        <dbReference type="ARBA" id="ARBA00004479"/>
    </source>
</evidence>
<dbReference type="InterPro" id="IPR001245">
    <property type="entry name" value="Ser-Thr/Tyr_kinase_cat_dom"/>
</dbReference>
<evidence type="ECO:0000256" key="10">
    <source>
        <dbReference type="ARBA" id="ARBA00022989"/>
    </source>
</evidence>
<evidence type="ECO:0000256" key="12">
    <source>
        <dbReference type="ARBA" id="ARBA00023180"/>
    </source>
</evidence>
<evidence type="ECO:0000256" key="7">
    <source>
        <dbReference type="ARBA" id="ARBA00022741"/>
    </source>
</evidence>
<keyword evidence="12" id="KW-0325">Glycoprotein</keyword>
<keyword evidence="11" id="KW-0472">Membrane</keyword>
<keyword evidence="18" id="KW-1185">Reference proteome</keyword>
<evidence type="ECO:0000256" key="14">
    <source>
        <dbReference type="ARBA" id="ARBA00048679"/>
    </source>
</evidence>
<dbReference type="PANTHER" id="PTHR27009">
    <property type="entry name" value="RUST RESISTANCE KINASE LR10-RELATED"/>
    <property type="match status" value="1"/>
</dbReference>
<feature type="chain" id="PRO_5043765195" description="non-specific serine/threonine protein kinase" evidence="15">
    <location>
        <begin position="27"/>
        <end position="600"/>
    </location>
</feature>
<proteinExistence type="predicted"/>
<evidence type="ECO:0000256" key="15">
    <source>
        <dbReference type="SAM" id="SignalP"/>
    </source>
</evidence>
<dbReference type="EC" id="2.7.11.1" evidence="2"/>
<dbReference type="Pfam" id="PF13947">
    <property type="entry name" value="GUB_WAK_bind"/>
    <property type="match status" value="1"/>
</dbReference>
<dbReference type="Pfam" id="PF07714">
    <property type="entry name" value="PK_Tyr_Ser-Thr"/>
    <property type="match status" value="1"/>
</dbReference>
<evidence type="ECO:0000256" key="9">
    <source>
        <dbReference type="ARBA" id="ARBA00022840"/>
    </source>
</evidence>
<dbReference type="InterPro" id="IPR000719">
    <property type="entry name" value="Prot_kinase_dom"/>
</dbReference>
<dbReference type="InterPro" id="IPR025287">
    <property type="entry name" value="WAK_GUB"/>
</dbReference>